<keyword evidence="2 5" id="KW-0808">Transferase</keyword>
<protein>
    <recommendedName>
        <fullName evidence="7">Cytosine-specific methyltransferase</fullName>
        <ecNumber evidence="7">2.1.1.37</ecNumber>
    </recommendedName>
</protein>
<keyword evidence="9" id="KW-1185">Reference proteome</keyword>
<dbReference type="SUPFAM" id="SSF53335">
    <property type="entry name" value="S-adenosyl-L-methionine-dependent methyltransferases"/>
    <property type="match status" value="1"/>
</dbReference>
<dbReference type="EMBL" id="AP018203">
    <property type="protein sequence ID" value="BAY57931.1"/>
    <property type="molecule type" value="Genomic_DNA"/>
</dbReference>
<evidence type="ECO:0000256" key="4">
    <source>
        <dbReference type="ARBA" id="ARBA00022747"/>
    </source>
</evidence>
<keyword evidence="1 5" id="KW-0489">Methyltransferase</keyword>
<evidence type="ECO:0000256" key="5">
    <source>
        <dbReference type="PROSITE-ProRule" id="PRU01016"/>
    </source>
</evidence>
<dbReference type="AlphaFoldDB" id="A0A1Z4JMG3"/>
<dbReference type="PANTHER" id="PTHR46098">
    <property type="entry name" value="TRNA (CYTOSINE(38)-C(5))-METHYLTRANSFERASE"/>
    <property type="match status" value="1"/>
</dbReference>
<sequence>MRLSFVDICAGLGGFHKALSSFGFECVFASEINEELRENYKKNFPSVAHLTYGDIREAKNLVPKHDILCAGFPCQPFSKSGHQRGFNDPTEGTIFHEILEILEKCRPKYLFLENVGNFERHDSGRTWSIVKTRLERIGYSVRGTTHVGSGGPGLFSPHHLGFPHCRERFFIVGVLNEELPENPFPAKNIQPLIPLEKYIKLNKNLSQQERKETSLSDQQRECINHWNQLIKNLPEKTVSLPSFPIWGDEFEATYPFESYTPYAATIRELRACLNAYSLKKRMSKDELLALLPSYAQTPESHFPNWKVRFIRQNREWFHKYSRFFTREWLDDLSQFPPSLRKLEWNCQGEERNLWQHILQFRPSGLRVKRYSSIPSLVAMTETQIPILGPKKRFLSRSEGLLLLGLPEEHILPETRERAFKALGNGVHVEVVKAIVESVLSYTAFSINRGKQSKNLILNLGGDQDIEIAS</sequence>
<evidence type="ECO:0000256" key="6">
    <source>
        <dbReference type="RuleBase" id="RU000416"/>
    </source>
</evidence>
<comment type="similarity">
    <text evidence="5 6">Belongs to the class I-like SAM-binding methyltransferase superfamily. C5-methyltransferase family.</text>
</comment>
<dbReference type="REBASE" id="206838">
    <property type="entry name" value="M.Lbo2135ORF48040P"/>
</dbReference>
<dbReference type="GO" id="GO:0032259">
    <property type="term" value="P:methylation"/>
    <property type="evidence" value="ECO:0007669"/>
    <property type="project" value="UniProtKB-KW"/>
</dbReference>
<evidence type="ECO:0000256" key="2">
    <source>
        <dbReference type="ARBA" id="ARBA00022679"/>
    </source>
</evidence>
<dbReference type="EC" id="2.1.1.37" evidence="7"/>
<organism evidence="8 9">
    <name type="scientific">Leptolyngbya boryana NIES-2135</name>
    <dbReference type="NCBI Taxonomy" id="1973484"/>
    <lineage>
        <taxon>Bacteria</taxon>
        <taxon>Bacillati</taxon>
        <taxon>Cyanobacteriota</taxon>
        <taxon>Cyanophyceae</taxon>
        <taxon>Leptolyngbyales</taxon>
        <taxon>Leptolyngbyaceae</taxon>
        <taxon>Leptolyngbya group</taxon>
        <taxon>Leptolyngbya</taxon>
    </lineage>
</organism>
<dbReference type="Pfam" id="PF00145">
    <property type="entry name" value="DNA_methylase"/>
    <property type="match status" value="1"/>
</dbReference>
<comment type="catalytic activity">
    <reaction evidence="7">
        <text>a 2'-deoxycytidine in DNA + S-adenosyl-L-methionine = a 5-methyl-2'-deoxycytidine in DNA + S-adenosyl-L-homocysteine + H(+)</text>
        <dbReference type="Rhea" id="RHEA:13681"/>
        <dbReference type="Rhea" id="RHEA-COMP:11369"/>
        <dbReference type="Rhea" id="RHEA-COMP:11370"/>
        <dbReference type="ChEBI" id="CHEBI:15378"/>
        <dbReference type="ChEBI" id="CHEBI:57856"/>
        <dbReference type="ChEBI" id="CHEBI:59789"/>
        <dbReference type="ChEBI" id="CHEBI:85452"/>
        <dbReference type="ChEBI" id="CHEBI:85454"/>
        <dbReference type="EC" id="2.1.1.37"/>
    </reaction>
</comment>
<keyword evidence="3 5" id="KW-0949">S-adenosyl-L-methionine</keyword>
<dbReference type="GO" id="GO:0009307">
    <property type="term" value="P:DNA restriction-modification system"/>
    <property type="evidence" value="ECO:0007669"/>
    <property type="project" value="UniProtKB-KW"/>
</dbReference>
<dbReference type="InterPro" id="IPR001525">
    <property type="entry name" value="C5_MeTfrase"/>
</dbReference>
<dbReference type="PRINTS" id="PR00105">
    <property type="entry name" value="C5METTRFRASE"/>
</dbReference>
<keyword evidence="4" id="KW-0680">Restriction system</keyword>
<gene>
    <name evidence="8" type="ORF">NIES2135_48040</name>
</gene>
<dbReference type="Gene3D" id="3.40.50.150">
    <property type="entry name" value="Vaccinia Virus protein VP39"/>
    <property type="match status" value="1"/>
</dbReference>
<dbReference type="PROSITE" id="PS00094">
    <property type="entry name" value="C5_MTASE_1"/>
    <property type="match status" value="1"/>
</dbReference>
<dbReference type="InterPro" id="IPR018117">
    <property type="entry name" value="C5_DNA_meth_AS"/>
</dbReference>
<dbReference type="PROSITE" id="PS51679">
    <property type="entry name" value="SAM_MT_C5"/>
    <property type="match status" value="1"/>
</dbReference>
<evidence type="ECO:0000256" key="1">
    <source>
        <dbReference type="ARBA" id="ARBA00022603"/>
    </source>
</evidence>
<dbReference type="InterPro" id="IPR050750">
    <property type="entry name" value="C5-MTase"/>
</dbReference>
<name>A0A1Z4JMG3_LEPBY</name>
<dbReference type="GO" id="GO:0003886">
    <property type="term" value="F:DNA (cytosine-5-)-methyltransferase activity"/>
    <property type="evidence" value="ECO:0007669"/>
    <property type="project" value="UniProtKB-EC"/>
</dbReference>
<evidence type="ECO:0000256" key="7">
    <source>
        <dbReference type="RuleBase" id="RU000417"/>
    </source>
</evidence>
<dbReference type="PANTHER" id="PTHR46098:SF1">
    <property type="entry name" value="TRNA (CYTOSINE(38)-C(5))-METHYLTRANSFERASE"/>
    <property type="match status" value="1"/>
</dbReference>
<accession>A0A1Z4JMG3</accession>
<proteinExistence type="inferred from homology"/>
<feature type="active site" evidence="5">
    <location>
        <position position="74"/>
    </location>
</feature>
<evidence type="ECO:0000313" key="8">
    <source>
        <dbReference type="EMBL" id="BAY57931.1"/>
    </source>
</evidence>
<evidence type="ECO:0000256" key="3">
    <source>
        <dbReference type="ARBA" id="ARBA00022691"/>
    </source>
</evidence>
<evidence type="ECO:0000313" key="9">
    <source>
        <dbReference type="Proteomes" id="UP000217895"/>
    </source>
</evidence>
<dbReference type="Proteomes" id="UP000217895">
    <property type="component" value="Chromosome"/>
</dbReference>
<dbReference type="InterPro" id="IPR029063">
    <property type="entry name" value="SAM-dependent_MTases_sf"/>
</dbReference>
<reference evidence="8 9" key="1">
    <citation type="submission" date="2017-06" db="EMBL/GenBank/DDBJ databases">
        <title>Genome sequencing of cyanobaciteial culture collection at National Institute for Environmental Studies (NIES).</title>
        <authorList>
            <person name="Hirose Y."/>
            <person name="Shimura Y."/>
            <person name="Fujisawa T."/>
            <person name="Nakamura Y."/>
            <person name="Kawachi M."/>
        </authorList>
    </citation>
    <scope>NUCLEOTIDE SEQUENCE [LARGE SCALE GENOMIC DNA]</scope>
    <source>
        <strain evidence="8 9">NIES-2135</strain>
    </source>
</reference>
<dbReference type="NCBIfam" id="TIGR00675">
    <property type="entry name" value="dcm"/>
    <property type="match status" value="1"/>
</dbReference>